<dbReference type="AlphaFoldDB" id="A0AAE0NFY4"/>
<dbReference type="Proteomes" id="UP001285441">
    <property type="component" value="Unassembled WGS sequence"/>
</dbReference>
<keyword evidence="3" id="KW-1185">Reference proteome</keyword>
<name>A0AAE0NFY4_9PEZI</name>
<reference evidence="2" key="1">
    <citation type="journal article" date="2023" name="Mol. Phylogenet. Evol.">
        <title>Genome-scale phylogeny and comparative genomics of the fungal order Sordariales.</title>
        <authorList>
            <person name="Hensen N."/>
            <person name="Bonometti L."/>
            <person name="Westerberg I."/>
            <person name="Brannstrom I.O."/>
            <person name="Guillou S."/>
            <person name="Cros-Aarteil S."/>
            <person name="Calhoun S."/>
            <person name="Haridas S."/>
            <person name="Kuo A."/>
            <person name="Mondo S."/>
            <person name="Pangilinan J."/>
            <person name="Riley R."/>
            <person name="LaButti K."/>
            <person name="Andreopoulos B."/>
            <person name="Lipzen A."/>
            <person name="Chen C."/>
            <person name="Yan M."/>
            <person name="Daum C."/>
            <person name="Ng V."/>
            <person name="Clum A."/>
            <person name="Steindorff A."/>
            <person name="Ohm R.A."/>
            <person name="Martin F."/>
            <person name="Silar P."/>
            <person name="Natvig D.O."/>
            <person name="Lalanne C."/>
            <person name="Gautier V."/>
            <person name="Ament-Velasquez S.L."/>
            <person name="Kruys A."/>
            <person name="Hutchinson M.I."/>
            <person name="Powell A.J."/>
            <person name="Barry K."/>
            <person name="Miller A.N."/>
            <person name="Grigoriev I.V."/>
            <person name="Debuchy R."/>
            <person name="Gladieux P."/>
            <person name="Hiltunen Thoren M."/>
            <person name="Johannesson H."/>
        </authorList>
    </citation>
    <scope>NUCLEOTIDE SEQUENCE</scope>
    <source>
        <strain evidence="2">CBS 232.78</strain>
    </source>
</reference>
<feature type="region of interest" description="Disordered" evidence="1">
    <location>
        <begin position="1"/>
        <end position="25"/>
    </location>
</feature>
<protein>
    <submittedName>
        <fullName evidence="2">Uncharacterized protein</fullName>
    </submittedName>
</protein>
<evidence type="ECO:0000256" key="1">
    <source>
        <dbReference type="SAM" id="MobiDB-lite"/>
    </source>
</evidence>
<comment type="caution">
    <text evidence="2">The sequence shown here is derived from an EMBL/GenBank/DDBJ whole genome shotgun (WGS) entry which is preliminary data.</text>
</comment>
<gene>
    <name evidence="2" type="ORF">B0H63DRAFT_523563</name>
</gene>
<accession>A0AAE0NFY4</accession>
<proteinExistence type="predicted"/>
<evidence type="ECO:0000313" key="2">
    <source>
        <dbReference type="EMBL" id="KAK3380821.1"/>
    </source>
</evidence>
<evidence type="ECO:0000313" key="3">
    <source>
        <dbReference type="Proteomes" id="UP001285441"/>
    </source>
</evidence>
<sequence length="166" mass="19105">MVRMTETRKPSADAVTRRATRSTTKSWREARAERGAAIAAVKAAVSALCDFVLENPISGPFLFMKLLGELRNMIYEFVVEESGIREVPLDMSSRDSRRQHAWLGILPKIERQRYIIPVCERPKRMGRPPNVKKTAAVMALLRTSKHINVEFSKYLYRCDPYCLDFR</sequence>
<reference evidence="2" key="2">
    <citation type="submission" date="2023-06" db="EMBL/GenBank/DDBJ databases">
        <authorList>
            <consortium name="Lawrence Berkeley National Laboratory"/>
            <person name="Haridas S."/>
            <person name="Hensen N."/>
            <person name="Bonometti L."/>
            <person name="Westerberg I."/>
            <person name="Brannstrom I.O."/>
            <person name="Guillou S."/>
            <person name="Cros-Aarteil S."/>
            <person name="Calhoun S."/>
            <person name="Kuo A."/>
            <person name="Mondo S."/>
            <person name="Pangilinan J."/>
            <person name="Riley R."/>
            <person name="LaButti K."/>
            <person name="Andreopoulos B."/>
            <person name="Lipzen A."/>
            <person name="Chen C."/>
            <person name="Yanf M."/>
            <person name="Daum C."/>
            <person name="Ng V."/>
            <person name="Clum A."/>
            <person name="Steindorff A."/>
            <person name="Ohm R."/>
            <person name="Martin F."/>
            <person name="Silar P."/>
            <person name="Natvig D."/>
            <person name="Lalanne C."/>
            <person name="Gautier V."/>
            <person name="Ament-velasquez S.L."/>
            <person name="Kruys A."/>
            <person name="Hutchinson M.I."/>
            <person name="Powell A.J."/>
            <person name="Barry K."/>
            <person name="Miller A.N."/>
            <person name="Grigoriev I.V."/>
            <person name="Debuchy R."/>
            <person name="Gladieux P."/>
            <person name="Thoren M.H."/>
            <person name="Johannesson H."/>
        </authorList>
    </citation>
    <scope>NUCLEOTIDE SEQUENCE</scope>
    <source>
        <strain evidence="2">CBS 232.78</strain>
    </source>
</reference>
<organism evidence="2 3">
    <name type="scientific">Podospora didyma</name>
    <dbReference type="NCBI Taxonomy" id="330526"/>
    <lineage>
        <taxon>Eukaryota</taxon>
        <taxon>Fungi</taxon>
        <taxon>Dikarya</taxon>
        <taxon>Ascomycota</taxon>
        <taxon>Pezizomycotina</taxon>
        <taxon>Sordariomycetes</taxon>
        <taxon>Sordariomycetidae</taxon>
        <taxon>Sordariales</taxon>
        <taxon>Podosporaceae</taxon>
        <taxon>Podospora</taxon>
    </lineage>
</organism>
<dbReference type="EMBL" id="JAULSW010000005">
    <property type="protein sequence ID" value="KAK3380821.1"/>
    <property type="molecule type" value="Genomic_DNA"/>
</dbReference>
<feature type="compositionally biased region" description="Basic and acidic residues" evidence="1">
    <location>
        <begin position="1"/>
        <end position="11"/>
    </location>
</feature>